<feature type="compositionally biased region" description="Basic and acidic residues" evidence="1">
    <location>
        <begin position="158"/>
        <end position="186"/>
    </location>
</feature>
<comment type="caution">
    <text evidence="2">The sequence shown here is derived from an EMBL/GenBank/DDBJ whole genome shotgun (WGS) entry which is preliminary data.</text>
</comment>
<name>A0ABQ5F1D9_9ASTR</name>
<evidence type="ECO:0000313" key="2">
    <source>
        <dbReference type="EMBL" id="GJT57118.1"/>
    </source>
</evidence>
<accession>A0ABQ5F1D9</accession>
<feature type="region of interest" description="Disordered" evidence="1">
    <location>
        <begin position="149"/>
        <end position="209"/>
    </location>
</feature>
<dbReference type="Proteomes" id="UP001151760">
    <property type="component" value="Unassembled WGS sequence"/>
</dbReference>
<gene>
    <name evidence="2" type="ORF">Tco_0992172</name>
</gene>
<protein>
    <submittedName>
        <fullName evidence="2">Uncharacterized protein</fullName>
    </submittedName>
</protein>
<reference evidence="2" key="1">
    <citation type="journal article" date="2022" name="Int. J. Mol. Sci.">
        <title>Draft Genome of Tanacetum Coccineum: Genomic Comparison of Closely Related Tanacetum-Family Plants.</title>
        <authorList>
            <person name="Yamashiro T."/>
            <person name="Shiraishi A."/>
            <person name="Nakayama K."/>
            <person name="Satake H."/>
        </authorList>
    </citation>
    <scope>NUCLEOTIDE SEQUENCE</scope>
</reference>
<evidence type="ECO:0000256" key="1">
    <source>
        <dbReference type="SAM" id="MobiDB-lite"/>
    </source>
</evidence>
<keyword evidence="3" id="KW-1185">Reference proteome</keyword>
<sequence>MERGSLRYGITDWDRGSLGTLNSVRWELLRWIMSRKCGNSFNSLERYVCEGEAFTTRYSTRKGCVLQRTSRIPKIVRKANESLNGIQGKMDVWKDSSLVFRGLIDFNLVLDFCFVKGQGPATPLRNYRRRITGDIMSIVLFAGVMRPSHQRSNFSNVPERDRLTDRSNEESPVVEPEKRQSGKEEATGGTIESSVPTKEQTNRPVTRREVKDICKAGSMWTKWSSVESWEERDETSFGKIDWKYASGMKELSEEDINEIHSHRAPSHSMYYWGDGLRY</sequence>
<dbReference type="EMBL" id="BQNB010016904">
    <property type="protein sequence ID" value="GJT57118.1"/>
    <property type="molecule type" value="Genomic_DNA"/>
</dbReference>
<organism evidence="2 3">
    <name type="scientific">Tanacetum coccineum</name>
    <dbReference type="NCBI Taxonomy" id="301880"/>
    <lineage>
        <taxon>Eukaryota</taxon>
        <taxon>Viridiplantae</taxon>
        <taxon>Streptophyta</taxon>
        <taxon>Embryophyta</taxon>
        <taxon>Tracheophyta</taxon>
        <taxon>Spermatophyta</taxon>
        <taxon>Magnoliopsida</taxon>
        <taxon>eudicotyledons</taxon>
        <taxon>Gunneridae</taxon>
        <taxon>Pentapetalae</taxon>
        <taxon>asterids</taxon>
        <taxon>campanulids</taxon>
        <taxon>Asterales</taxon>
        <taxon>Asteraceae</taxon>
        <taxon>Asteroideae</taxon>
        <taxon>Anthemideae</taxon>
        <taxon>Anthemidinae</taxon>
        <taxon>Tanacetum</taxon>
    </lineage>
</organism>
<reference evidence="2" key="2">
    <citation type="submission" date="2022-01" db="EMBL/GenBank/DDBJ databases">
        <authorList>
            <person name="Yamashiro T."/>
            <person name="Shiraishi A."/>
            <person name="Satake H."/>
            <person name="Nakayama K."/>
        </authorList>
    </citation>
    <scope>NUCLEOTIDE SEQUENCE</scope>
</reference>
<proteinExistence type="predicted"/>
<evidence type="ECO:0000313" key="3">
    <source>
        <dbReference type="Proteomes" id="UP001151760"/>
    </source>
</evidence>
<feature type="compositionally biased region" description="Polar residues" evidence="1">
    <location>
        <begin position="190"/>
        <end position="204"/>
    </location>
</feature>